<keyword evidence="1" id="KW-0812">Transmembrane</keyword>
<feature type="transmembrane region" description="Helical" evidence="1">
    <location>
        <begin position="18"/>
        <end position="35"/>
    </location>
</feature>
<sequence>MFISLYSRKELKKLKRNILMLGLFLVVGGMVALFRELRLTEAYRLEFLFAASSLILTGGIGVCVGFGFIQLKEMYFSMNPTRLSFRHTFLGREHVLYWSQLSAIRVAESSIEFNLSNKRKVTLQLSTIPDERTARHIKSSINLAALERNVAVNGVLGRPKGAVA</sequence>
<evidence type="ECO:0000313" key="3">
    <source>
        <dbReference type="Proteomes" id="UP001476807"/>
    </source>
</evidence>
<keyword evidence="1" id="KW-0472">Membrane</keyword>
<gene>
    <name evidence="2" type="ORF">ABS362_02870</name>
</gene>
<accession>A0ABV1RQ12</accession>
<feature type="transmembrane region" description="Helical" evidence="1">
    <location>
        <begin position="47"/>
        <end position="69"/>
    </location>
</feature>
<evidence type="ECO:0008006" key="4">
    <source>
        <dbReference type="Google" id="ProtNLM"/>
    </source>
</evidence>
<reference evidence="2 3" key="1">
    <citation type="submission" date="2024-06" db="EMBL/GenBank/DDBJ databases">
        <title>Pontibacter populi HYL7-15.</title>
        <authorList>
            <person name="Kim M.K."/>
        </authorList>
    </citation>
    <scope>NUCLEOTIDE SEQUENCE [LARGE SCALE GENOMIC DNA]</scope>
    <source>
        <strain evidence="2 3">HYL7-15</strain>
    </source>
</reference>
<name>A0ABV1RQ12_9BACT</name>
<dbReference type="Proteomes" id="UP001476807">
    <property type="component" value="Unassembled WGS sequence"/>
</dbReference>
<dbReference type="EMBL" id="JBEOKT010000002">
    <property type="protein sequence ID" value="MER2996469.1"/>
    <property type="molecule type" value="Genomic_DNA"/>
</dbReference>
<comment type="caution">
    <text evidence="2">The sequence shown here is derived from an EMBL/GenBank/DDBJ whole genome shotgun (WGS) entry which is preliminary data.</text>
</comment>
<protein>
    <recommendedName>
        <fullName evidence="4">DUF304 domain-containing protein</fullName>
    </recommendedName>
</protein>
<keyword evidence="1" id="KW-1133">Transmembrane helix</keyword>
<keyword evidence="3" id="KW-1185">Reference proteome</keyword>
<evidence type="ECO:0000256" key="1">
    <source>
        <dbReference type="SAM" id="Phobius"/>
    </source>
</evidence>
<dbReference type="RefSeq" id="WP_350410776.1">
    <property type="nucleotide sequence ID" value="NZ_JBEOKT010000002.1"/>
</dbReference>
<evidence type="ECO:0000313" key="2">
    <source>
        <dbReference type="EMBL" id="MER2996469.1"/>
    </source>
</evidence>
<proteinExistence type="predicted"/>
<organism evidence="2 3">
    <name type="scientific">Pontibacter populi</name>
    <dbReference type="NCBI Taxonomy" id="890055"/>
    <lineage>
        <taxon>Bacteria</taxon>
        <taxon>Pseudomonadati</taxon>
        <taxon>Bacteroidota</taxon>
        <taxon>Cytophagia</taxon>
        <taxon>Cytophagales</taxon>
        <taxon>Hymenobacteraceae</taxon>
        <taxon>Pontibacter</taxon>
    </lineage>
</organism>